<dbReference type="AlphaFoldDB" id="A0A6J7RKF0"/>
<dbReference type="EMBL" id="CAEZYK010000031">
    <property type="protein sequence ID" value="CAB4722079.1"/>
    <property type="molecule type" value="Genomic_DNA"/>
</dbReference>
<dbReference type="EMBL" id="CAFBPQ010000040">
    <property type="protein sequence ID" value="CAB5028928.1"/>
    <property type="molecule type" value="Genomic_DNA"/>
</dbReference>
<protein>
    <submittedName>
        <fullName evidence="3">Unannotated protein</fullName>
    </submittedName>
</protein>
<dbReference type="EMBL" id="CAFBOF010000013">
    <property type="protein sequence ID" value="CAB4976125.1"/>
    <property type="molecule type" value="Genomic_DNA"/>
</dbReference>
<dbReference type="InterPro" id="IPR027417">
    <property type="entry name" value="P-loop_NTPase"/>
</dbReference>
<evidence type="ECO:0000313" key="3">
    <source>
        <dbReference type="EMBL" id="CAB5028928.1"/>
    </source>
</evidence>
<dbReference type="Gene3D" id="3.40.50.300">
    <property type="entry name" value="P-loop containing nucleotide triphosphate hydrolases"/>
    <property type="match status" value="1"/>
</dbReference>
<proteinExistence type="predicted"/>
<reference evidence="3" key="1">
    <citation type="submission" date="2020-05" db="EMBL/GenBank/DDBJ databases">
        <authorList>
            <person name="Chiriac C."/>
            <person name="Salcher M."/>
            <person name="Ghai R."/>
            <person name="Kavagutti S V."/>
        </authorList>
    </citation>
    <scope>NUCLEOTIDE SEQUENCE</scope>
</reference>
<accession>A0A6J7RKF0</accession>
<name>A0A6J7RKF0_9ZZZZ</name>
<gene>
    <name evidence="1" type="ORF">UFOPK2683_00698</name>
    <name evidence="2" type="ORF">UFOPK3897_00821</name>
    <name evidence="3" type="ORF">UFOPK4121_01173</name>
</gene>
<sequence length="234" mass="23515">MLLTLWSPKGGSGTSVTAAACALVLARRSAGARLADLAGDLPAIFGLASDPETGLADWLMAGADAPVDALARLAVVAAPGVALAPWGGSTITETPTHESGAVLAAALLDSTVPTVVDAGSAPSPAARAVLEASNASVLVVRGCYLALRRAVHNSLLDASTGIVLIEEPGRALGATEVADVLGRPVLARIPVRATIARAVDAGVISSRLPDALARPATRLLERIEFLAENSGVEV</sequence>
<organism evidence="3">
    <name type="scientific">freshwater metagenome</name>
    <dbReference type="NCBI Taxonomy" id="449393"/>
    <lineage>
        <taxon>unclassified sequences</taxon>
        <taxon>metagenomes</taxon>
        <taxon>ecological metagenomes</taxon>
    </lineage>
</organism>
<evidence type="ECO:0000313" key="1">
    <source>
        <dbReference type="EMBL" id="CAB4722079.1"/>
    </source>
</evidence>
<dbReference type="SUPFAM" id="SSF52540">
    <property type="entry name" value="P-loop containing nucleoside triphosphate hydrolases"/>
    <property type="match status" value="1"/>
</dbReference>
<evidence type="ECO:0000313" key="2">
    <source>
        <dbReference type="EMBL" id="CAB4976125.1"/>
    </source>
</evidence>